<reference evidence="1" key="1">
    <citation type="submission" date="2023-04" db="EMBL/GenBank/DDBJ databases">
        <title>Sphingomonas sp. MAHUQ-71 isolated from rice field.</title>
        <authorList>
            <person name="Huq M.A."/>
        </authorList>
    </citation>
    <scope>NUCLEOTIDE SEQUENCE</scope>
    <source>
        <strain evidence="1">MAHUQ-71</strain>
    </source>
</reference>
<gene>
    <name evidence="1" type="ORF">QGN17_13280</name>
</gene>
<dbReference type="Proteomes" id="UP001160625">
    <property type="component" value="Unassembled WGS sequence"/>
</dbReference>
<evidence type="ECO:0000313" key="2">
    <source>
        <dbReference type="Proteomes" id="UP001160625"/>
    </source>
</evidence>
<dbReference type="RefSeq" id="WP_281044953.1">
    <property type="nucleotide sequence ID" value="NZ_JARYGZ010000001.1"/>
</dbReference>
<sequence>MADLAFAGQIAVIVTVHDTVHLKDADAAGVAPGFARFYIEGDVNALIAGQGGVPASVSWIADVPMTSANRLPKLKKAKLILLARPVPGKPGMLQLVSKTAQLTWTPDLEQRLRTILTQANGPSAPPVVTGIGHAFHVAGSIPGEGETQIFLKTADNRPVSLNIQRHPGEDPRWTVSLGEIVDDAAAAPQKDTLLWYRLACSLPAQLPADAVADQAPDDATAAQADYKLVLDGLGACGRTDGPAS</sequence>
<accession>A0ABT6N357</accession>
<keyword evidence="2" id="KW-1185">Reference proteome</keyword>
<proteinExistence type="predicted"/>
<comment type="caution">
    <text evidence="1">The sequence shown here is derived from an EMBL/GenBank/DDBJ whole genome shotgun (WGS) entry which is preliminary data.</text>
</comment>
<evidence type="ECO:0000313" key="1">
    <source>
        <dbReference type="EMBL" id="MDH7639704.1"/>
    </source>
</evidence>
<protein>
    <submittedName>
        <fullName evidence="1">Uncharacterized protein</fullName>
    </submittedName>
</protein>
<name>A0ABT6N357_9SPHN</name>
<dbReference type="EMBL" id="JARYGZ010000001">
    <property type="protein sequence ID" value="MDH7639704.1"/>
    <property type="molecule type" value="Genomic_DNA"/>
</dbReference>
<organism evidence="1 2">
    <name type="scientific">Sphingomonas oryzagri</name>
    <dbReference type="NCBI Taxonomy" id="3042314"/>
    <lineage>
        <taxon>Bacteria</taxon>
        <taxon>Pseudomonadati</taxon>
        <taxon>Pseudomonadota</taxon>
        <taxon>Alphaproteobacteria</taxon>
        <taxon>Sphingomonadales</taxon>
        <taxon>Sphingomonadaceae</taxon>
        <taxon>Sphingomonas</taxon>
    </lineage>
</organism>